<accession>A0A844D698</accession>
<organism evidence="1 2">
    <name type="scientific">Duganella aquatilis</name>
    <dbReference type="NCBI Taxonomy" id="2666082"/>
    <lineage>
        <taxon>Bacteria</taxon>
        <taxon>Pseudomonadati</taxon>
        <taxon>Pseudomonadota</taxon>
        <taxon>Betaproteobacteria</taxon>
        <taxon>Burkholderiales</taxon>
        <taxon>Oxalobacteraceae</taxon>
        <taxon>Telluria group</taxon>
        <taxon>Duganella</taxon>
    </lineage>
</organism>
<reference evidence="1 2" key="1">
    <citation type="submission" date="2019-11" db="EMBL/GenBank/DDBJ databases">
        <title>Novel species isolated from a subtropical stream in China.</title>
        <authorList>
            <person name="Lu H."/>
        </authorList>
    </citation>
    <scope>NUCLEOTIDE SEQUENCE [LARGE SCALE GENOMIC DNA]</scope>
    <source>
        <strain evidence="1 2">FT26W</strain>
    </source>
</reference>
<evidence type="ECO:0000313" key="2">
    <source>
        <dbReference type="Proteomes" id="UP000439986"/>
    </source>
</evidence>
<dbReference type="AlphaFoldDB" id="A0A844D698"/>
<dbReference type="Proteomes" id="UP000439986">
    <property type="component" value="Unassembled WGS sequence"/>
</dbReference>
<sequence length="163" mass="15902">MTVSLNTVTSNTAFQPYVPTVGQSTTAATSALSSQAVSLSAQSAVVASLGGSTGATVYTPGGLMNSLTQAGTVEEPVTTPVEGSNTDTTNAAQLAQDQGIVSTLSSSATGSGVYSGTGSVGGAMSEQAAANWADLLKTNPNLAGTVISNSFTMGIVSSLSVTA</sequence>
<evidence type="ECO:0000313" key="1">
    <source>
        <dbReference type="EMBL" id="MRW83646.1"/>
    </source>
</evidence>
<keyword evidence="2" id="KW-1185">Reference proteome</keyword>
<comment type="caution">
    <text evidence="1">The sequence shown here is derived from an EMBL/GenBank/DDBJ whole genome shotgun (WGS) entry which is preliminary data.</text>
</comment>
<dbReference type="RefSeq" id="WP_154356693.1">
    <property type="nucleotide sequence ID" value="NZ_WKJL01000002.1"/>
</dbReference>
<gene>
    <name evidence="1" type="ORF">GJ698_06000</name>
</gene>
<dbReference type="EMBL" id="WKJL01000002">
    <property type="protein sequence ID" value="MRW83646.1"/>
    <property type="molecule type" value="Genomic_DNA"/>
</dbReference>
<proteinExistence type="predicted"/>
<name>A0A844D698_9BURK</name>
<protein>
    <submittedName>
        <fullName evidence="1">Uncharacterized protein</fullName>
    </submittedName>
</protein>